<feature type="transmembrane region" description="Helical" evidence="1">
    <location>
        <begin position="6"/>
        <end position="24"/>
    </location>
</feature>
<reference evidence="2" key="1">
    <citation type="journal article" date="2014" name="Front. Microbiol.">
        <title>High frequency of phylogenetically diverse reductive dehalogenase-homologous genes in deep subseafloor sedimentary metagenomes.</title>
        <authorList>
            <person name="Kawai M."/>
            <person name="Futagami T."/>
            <person name="Toyoda A."/>
            <person name="Takaki Y."/>
            <person name="Nishi S."/>
            <person name="Hori S."/>
            <person name="Arai W."/>
            <person name="Tsubouchi T."/>
            <person name="Morono Y."/>
            <person name="Uchiyama I."/>
            <person name="Ito T."/>
            <person name="Fujiyama A."/>
            <person name="Inagaki F."/>
            <person name="Takami H."/>
        </authorList>
    </citation>
    <scope>NUCLEOTIDE SEQUENCE</scope>
    <source>
        <strain evidence="2">Expedition CK06-06</strain>
    </source>
</reference>
<dbReference type="EMBL" id="BARU01023569">
    <property type="protein sequence ID" value="GAH54642.1"/>
    <property type="molecule type" value="Genomic_DNA"/>
</dbReference>
<organism evidence="2">
    <name type="scientific">marine sediment metagenome</name>
    <dbReference type="NCBI Taxonomy" id="412755"/>
    <lineage>
        <taxon>unclassified sequences</taxon>
        <taxon>metagenomes</taxon>
        <taxon>ecological metagenomes</taxon>
    </lineage>
</organism>
<evidence type="ECO:0000313" key="2">
    <source>
        <dbReference type="EMBL" id="GAH54642.1"/>
    </source>
</evidence>
<evidence type="ECO:0000256" key="1">
    <source>
        <dbReference type="SAM" id="Phobius"/>
    </source>
</evidence>
<keyword evidence="1" id="KW-0472">Membrane</keyword>
<keyword evidence="1" id="KW-1133">Transmembrane helix</keyword>
<proteinExistence type="predicted"/>
<accession>X1GBP7</accession>
<comment type="caution">
    <text evidence="2">The sequence shown here is derived from an EMBL/GenBank/DDBJ whole genome shotgun (WGS) entry which is preliminary data.</text>
</comment>
<dbReference type="AlphaFoldDB" id="X1GBP7"/>
<gene>
    <name evidence="2" type="ORF">S03H2_38232</name>
</gene>
<name>X1GBP7_9ZZZZ</name>
<sequence>MNFAEIIAFLVVAVGAVGRVKYIWAGNKIRRQESTKDARILSAVSFTSYGLCTKTHIPAKI</sequence>
<keyword evidence="1" id="KW-0812">Transmembrane</keyword>
<protein>
    <submittedName>
        <fullName evidence="2">Uncharacterized protein</fullName>
    </submittedName>
</protein>